<gene>
    <name evidence="3" type="ORF">TVAG_106510</name>
</gene>
<reference evidence="3" key="1">
    <citation type="submission" date="2006-10" db="EMBL/GenBank/DDBJ databases">
        <authorList>
            <person name="Amadeo P."/>
            <person name="Zhao Q."/>
            <person name="Wortman J."/>
            <person name="Fraser-Liggett C."/>
            <person name="Carlton J."/>
        </authorList>
    </citation>
    <scope>NUCLEOTIDE SEQUENCE</scope>
    <source>
        <strain evidence="3">G3</strain>
    </source>
</reference>
<dbReference type="InterPro" id="IPR043129">
    <property type="entry name" value="ATPase_NBD"/>
</dbReference>
<dbReference type="GO" id="GO:0006457">
    <property type="term" value="P:protein folding"/>
    <property type="evidence" value="ECO:0000318"/>
    <property type="project" value="GO_Central"/>
</dbReference>
<organism evidence="3 4">
    <name type="scientific">Trichomonas vaginalis (strain ATCC PRA-98 / G3)</name>
    <dbReference type="NCBI Taxonomy" id="412133"/>
    <lineage>
        <taxon>Eukaryota</taxon>
        <taxon>Metamonada</taxon>
        <taxon>Parabasalia</taxon>
        <taxon>Trichomonadida</taxon>
        <taxon>Trichomonadidae</taxon>
        <taxon>Trichomonas</taxon>
    </lineage>
</organism>
<evidence type="ECO:0000256" key="1">
    <source>
        <dbReference type="ARBA" id="ARBA00022741"/>
    </source>
</evidence>
<dbReference type="PANTHER" id="PTHR45639">
    <property type="entry name" value="HSC70CB, ISOFORM G-RELATED"/>
    <property type="match status" value="1"/>
</dbReference>
<name>A2E6E3_TRIV3</name>
<dbReference type="PRINTS" id="PR00301">
    <property type="entry name" value="HEATSHOCK70"/>
</dbReference>
<keyword evidence="4" id="KW-1185">Reference proteome</keyword>
<protein>
    <submittedName>
        <fullName evidence="3">DnaK protein</fullName>
    </submittedName>
</protein>
<dbReference type="RefSeq" id="XP_001323979.1">
    <property type="nucleotide sequence ID" value="XM_001323944.1"/>
</dbReference>
<dbReference type="GO" id="GO:0140662">
    <property type="term" value="F:ATP-dependent protein folding chaperone"/>
    <property type="evidence" value="ECO:0007669"/>
    <property type="project" value="InterPro"/>
</dbReference>
<evidence type="ECO:0000256" key="2">
    <source>
        <dbReference type="ARBA" id="ARBA00022840"/>
    </source>
</evidence>
<dbReference type="InterPro" id="IPR013126">
    <property type="entry name" value="Hsp_70_fam"/>
</dbReference>
<dbReference type="SMR" id="A2E6E3"/>
<dbReference type="GO" id="GO:0005524">
    <property type="term" value="F:ATP binding"/>
    <property type="evidence" value="ECO:0007669"/>
    <property type="project" value="UniProtKB-KW"/>
</dbReference>
<keyword evidence="2" id="KW-0067">ATP-binding</keyword>
<dbReference type="AlphaFoldDB" id="A2E6E3"/>
<keyword evidence="1" id="KW-0547">Nucleotide-binding</keyword>
<dbReference type="VEuPathDB" id="TrichDB:TVAGG3_0039930"/>
<dbReference type="KEGG" id="tva:4769714"/>
<evidence type="ECO:0000313" key="3">
    <source>
        <dbReference type="EMBL" id="EAY11756.1"/>
    </source>
</evidence>
<dbReference type="GO" id="GO:0005634">
    <property type="term" value="C:nucleus"/>
    <property type="evidence" value="ECO:0000318"/>
    <property type="project" value="GO_Central"/>
</dbReference>
<dbReference type="VEuPathDB" id="TrichDB:TVAG_106510"/>
<dbReference type="GO" id="GO:0005829">
    <property type="term" value="C:cytosol"/>
    <property type="evidence" value="ECO:0000318"/>
    <property type="project" value="GO_Central"/>
</dbReference>
<dbReference type="PANTHER" id="PTHR45639:SF4">
    <property type="entry name" value="HSC70CB, ISOFORM G"/>
    <property type="match status" value="1"/>
</dbReference>
<dbReference type="SUPFAM" id="SSF53067">
    <property type="entry name" value="Actin-like ATPase domain"/>
    <property type="match status" value="2"/>
</dbReference>
<dbReference type="STRING" id="5722.A2E6E3"/>
<dbReference type="Proteomes" id="UP000001542">
    <property type="component" value="Unassembled WGS sequence"/>
</dbReference>
<dbReference type="Gene3D" id="3.30.420.40">
    <property type="match status" value="2"/>
</dbReference>
<dbReference type="Gene3D" id="3.90.640.10">
    <property type="entry name" value="Actin, Chain A, domain 4"/>
    <property type="match status" value="1"/>
</dbReference>
<dbReference type="FunFam" id="3.90.640.10:FF:000021">
    <property type="entry name" value="Heat shock protein 14"/>
    <property type="match status" value="1"/>
</dbReference>
<reference evidence="3" key="2">
    <citation type="journal article" date="2007" name="Science">
        <title>Draft genome sequence of the sexually transmitted pathogen Trichomonas vaginalis.</title>
        <authorList>
            <person name="Carlton J.M."/>
            <person name="Hirt R.P."/>
            <person name="Silva J.C."/>
            <person name="Delcher A.L."/>
            <person name="Schatz M."/>
            <person name="Zhao Q."/>
            <person name="Wortman J.R."/>
            <person name="Bidwell S.L."/>
            <person name="Alsmark U.C.M."/>
            <person name="Besteiro S."/>
            <person name="Sicheritz-Ponten T."/>
            <person name="Noel C.J."/>
            <person name="Dacks J.B."/>
            <person name="Foster P.G."/>
            <person name="Simillion C."/>
            <person name="Van de Peer Y."/>
            <person name="Miranda-Saavedra D."/>
            <person name="Barton G.J."/>
            <person name="Westrop G.D."/>
            <person name="Mueller S."/>
            <person name="Dessi D."/>
            <person name="Fiori P.L."/>
            <person name="Ren Q."/>
            <person name="Paulsen I."/>
            <person name="Zhang H."/>
            <person name="Bastida-Corcuera F.D."/>
            <person name="Simoes-Barbosa A."/>
            <person name="Brown M.T."/>
            <person name="Hayes R.D."/>
            <person name="Mukherjee M."/>
            <person name="Okumura C.Y."/>
            <person name="Schneider R."/>
            <person name="Smith A.J."/>
            <person name="Vanacova S."/>
            <person name="Villalvazo M."/>
            <person name="Haas B.J."/>
            <person name="Pertea M."/>
            <person name="Feldblyum T.V."/>
            <person name="Utterback T.R."/>
            <person name="Shu C.L."/>
            <person name="Osoegawa K."/>
            <person name="de Jong P.J."/>
            <person name="Hrdy I."/>
            <person name="Horvathova L."/>
            <person name="Zubacova Z."/>
            <person name="Dolezal P."/>
            <person name="Malik S.B."/>
            <person name="Logsdon J.M. Jr."/>
            <person name="Henze K."/>
            <person name="Gupta A."/>
            <person name="Wang C.C."/>
            <person name="Dunne R.L."/>
            <person name="Upcroft J.A."/>
            <person name="Upcroft P."/>
            <person name="White O."/>
            <person name="Salzberg S.L."/>
            <person name="Tang P."/>
            <person name="Chiu C.-H."/>
            <person name="Lee Y.-S."/>
            <person name="Embley T.M."/>
            <person name="Coombs G.H."/>
            <person name="Mottram J.C."/>
            <person name="Tachezy J."/>
            <person name="Fraser-Liggett C.M."/>
            <person name="Johnson P.J."/>
        </authorList>
    </citation>
    <scope>NUCLEOTIDE SEQUENCE [LARGE SCALE GENOMIC DNA]</scope>
    <source>
        <strain evidence="3">G3</strain>
    </source>
</reference>
<dbReference type="eggNOG" id="KOG0103">
    <property type="taxonomic scope" value="Eukaryota"/>
</dbReference>
<dbReference type="OrthoDB" id="434160at2759"/>
<dbReference type="EMBL" id="DS113313">
    <property type="protein sequence ID" value="EAY11756.1"/>
    <property type="molecule type" value="Genomic_DNA"/>
</dbReference>
<accession>A2E6E3</accession>
<dbReference type="Gene3D" id="3.30.30.30">
    <property type="match status" value="1"/>
</dbReference>
<evidence type="ECO:0000313" key="4">
    <source>
        <dbReference type="Proteomes" id="UP000001542"/>
    </source>
</evidence>
<dbReference type="InParanoid" id="A2E6E3"/>
<proteinExistence type="predicted"/>
<sequence>MNDSIHCVGIDFGNMNTIVAVNTNGNIKICVDPSSTRTLPTLVSYGEERRFFGDEARRNQLVNINSSITCLKKLIGLKYKSSDRERIASHVQFSMIELENEYTGTVIKNIANQYIFTPEQCIASFLKYLIKIATEIDSKVNKLYLSVDPGFSNIQRIGLLNAAKIAGIDCELVTSTVAAGAAYIHSHTDKIEQAPYQSKTICVVDIGDSSLKASILKLSQNSIEVIAHRQKNDISGNKITELLTEYLLNIMSQEYSIDPRDKHSSMLQFLKSVEKAKKILSVNTSVQFEYQYGDKYINFPINREDFEDLIKKYAVKCASLVKKLIETSRVQPTFIELIGGTSRIPLFRKKIEEIGIEVVSNINVDECVAIGCAMKPFLQIRDKLYHSIKIESGGIKIFDATEKIPTEKRTCNIQNAIFSCKVKVESNGSDYKVYVDSNGVFRVDYDINYVKVTIPNDFSQNQIDRFREIEQYLEKRDKDAVESDESKNKLESTIYEAERLLKGEGLTEKAFQKLDQRAKECRKWFDDNENVRHSNDKYNYRIEKLSSSMSKAKHSLNLKNEVKQKLNTHNLTIFRLQQEISKDRPRKDDGLKKKLLEMLEKCNDLITIAQKLFQYPDMLNEVGKIYEKLEDCINQTYNMKTELLKKPLLVSMSRNPR</sequence>
<dbReference type="Pfam" id="PF00012">
    <property type="entry name" value="HSP70"/>
    <property type="match status" value="1"/>
</dbReference>
<dbReference type="GO" id="GO:0000774">
    <property type="term" value="F:adenyl-nucleotide exchange factor activity"/>
    <property type="evidence" value="ECO:0000318"/>
    <property type="project" value="GO_Central"/>
</dbReference>